<dbReference type="Pfam" id="PF02518">
    <property type="entry name" value="HATPase_c"/>
    <property type="match status" value="1"/>
</dbReference>
<dbReference type="PROSITE" id="PS50112">
    <property type="entry name" value="PAS"/>
    <property type="match status" value="1"/>
</dbReference>
<keyword evidence="3" id="KW-0597">Phosphoprotein</keyword>
<evidence type="ECO:0000256" key="2">
    <source>
        <dbReference type="ARBA" id="ARBA00012438"/>
    </source>
</evidence>
<evidence type="ECO:0000256" key="1">
    <source>
        <dbReference type="ARBA" id="ARBA00000085"/>
    </source>
</evidence>
<dbReference type="Pfam" id="PF13426">
    <property type="entry name" value="PAS_9"/>
    <property type="match status" value="1"/>
</dbReference>
<dbReference type="InterPro" id="IPR000014">
    <property type="entry name" value="PAS"/>
</dbReference>
<dbReference type="SUPFAM" id="SSF47384">
    <property type="entry name" value="Homodimeric domain of signal transducing histidine kinase"/>
    <property type="match status" value="1"/>
</dbReference>
<dbReference type="CDD" id="cd00082">
    <property type="entry name" value="HisKA"/>
    <property type="match status" value="1"/>
</dbReference>
<proteinExistence type="predicted"/>
<gene>
    <name evidence="11" type="ORF">TRIP_B330640</name>
</gene>
<dbReference type="SMART" id="SM00388">
    <property type="entry name" value="HisKA"/>
    <property type="match status" value="1"/>
</dbReference>
<evidence type="ECO:0000259" key="10">
    <source>
        <dbReference type="PROSITE" id="PS50112"/>
    </source>
</evidence>
<dbReference type="PROSITE" id="PS50109">
    <property type="entry name" value="HIS_KIN"/>
    <property type="match status" value="1"/>
</dbReference>
<dbReference type="InterPro" id="IPR036890">
    <property type="entry name" value="HATPase_C_sf"/>
</dbReference>
<dbReference type="InterPro" id="IPR035965">
    <property type="entry name" value="PAS-like_dom_sf"/>
</dbReference>
<dbReference type="Gene3D" id="3.30.450.20">
    <property type="entry name" value="PAS domain"/>
    <property type="match status" value="1"/>
</dbReference>
<evidence type="ECO:0000259" key="9">
    <source>
        <dbReference type="PROSITE" id="PS50109"/>
    </source>
</evidence>
<dbReference type="SUPFAM" id="SSF55785">
    <property type="entry name" value="PYP-like sensor domain (PAS domain)"/>
    <property type="match status" value="1"/>
</dbReference>
<dbReference type="InterPro" id="IPR004358">
    <property type="entry name" value="Sig_transdc_His_kin-like_C"/>
</dbReference>
<dbReference type="PRINTS" id="PR00344">
    <property type="entry name" value="BCTRLSENSOR"/>
</dbReference>
<dbReference type="GO" id="GO:0005524">
    <property type="term" value="F:ATP binding"/>
    <property type="evidence" value="ECO:0007669"/>
    <property type="project" value="UniProtKB-KW"/>
</dbReference>
<dbReference type="SUPFAM" id="SSF55874">
    <property type="entry name" value="ATPase domain of HSP90 chaperone/DNA topoisomerase II/histidine kinase"/>
    <property type="match status" value="1"/>
</dbReference>
<evidence type="ECO:0000256" key="6">
    <source>
        <dbReference type="ARBA" id="ARBA00022777"/>
    </source>
</evidence>
<dbReference type="Gene3D" id="1.10.287.130">
    <property type="match status" value="1"/>
</dbReference>
<dbReference type="GO" id="GO:0000155">
    <property type="term" value="F:phosphorelay sensor kinase activity"/>
    <property type="evidence" value="ECO:0007669"/>
    <property type="project" value="InterPro"/>
</dbReference>
<keyword evidence="7" id="KW-0067">ATP-binding</keyword>
<dbReference type="EMBL" id="UPXX01000027">
    <property type="protein sequence ID" value="VBB44536.1"/>
    <property type="molecule type" value="Genomic_DNA"/>
</dbReference>
<dbReference type="EC" id="2.7.13.3" evidence="2"/>
<evidence type="ECO:0000256" key="4">
    <source>
        <dbReference type="ARBA" id="ARBA00022679"/>
    </source>
</evidence>
<keyword evidence="4" id="KW-0808">Transferase</keyword>
<dbReference type="SMART" id="SM00091">
    <property type="entry name" value="PAS"/>
    <property type="match status" value="1"/>
</dbReference>
<dbReference type="CDD" id="cd00130">
    <property type="entry name" value="PAS"/>
    <property type="match status" value="1"/>
</dbReference>
<evidence type="ECO:0000256" key="7">
    <source>
        <dbReference type="ARBA" id="ARBA00022840"/>
    </source>
</evidence>
<dbReference type="InterPro" id="IPR036097">
    <property type="entry name" value="HisK_dim/P_sf"/>
</dbReference>
<name>A0A653A8X4_UNCDX</name>
<sequence>MNLSEILLRHRDRIIHDWVERLHRDVSPTYSALPEENLLRTIPAVTDANYAVLAAGDHSRIDAFIEWIGNIRSSAGFSVSEVQKAFELYRAILLPILAAELEAPDLLPAIQHLNDCLSYTLHRFSDHFQALHNAEIKRYAQTLEVKVAERTRQLAESESKYRTLVEKIRDGYFVSRAGRILFANKAFCGMHGYPKKDVLGRPFTDFVAAGSLGKIRRIDEGQPPGRSHGRQYVYNRLHRNGTELPTENTVTLALYEGKAATIGISRDIAERVEIERRVREAEGLARIGHLTTSLAHEIRNPLSSVKMSVQMILKNTGFGATDRRRLEILAQQISRLEAIVGDMLDLARPLRFAFAPASIIDAIEMSLEVLEAKLNEKRIHVRRRFGKALPLLAIDREKMEQAIINLLLNAVEAVEAEGRIQLSARLLRKKNAVEVAICDNGPGVSPEDLPYLFDPFFSKKAKGTGLGLANTKRIVEAHGASIHASPAQGGGLCFFMVFPTSPGPSAGSGIET</sequence>
<feature type="domain" description="Histidine kinase" evidence="9">
    <location>
        <begin position="293"/>
        <end position="502"/>
    </location>
</feature>
<dbReference type="Gene3D" id="3.30.565.10">
    <property type="entry name" value="Histidine kinase-like ATPase, C-terminal domain"/>
    <property type="match status" value="1"/>
</dbReference>
<dbReference type="Pfam" id="PF00512">
    <property type="entry name" value="HisKA"/>
    <property type="match status" value="1"/>
</dbReference>
<feature type="domain" description="PAS" evidence="10">
    <location>
        <begin position="157"/>
        <end position="207"/>
    </location>
</feature>
<dbReference type="AlphaFoldDB" id="A0A653A8X4"/>
<keyword evidence="6" id="KW-0418">Kinase</keyword>
<reference evidence="11" key="1">
    <citation type="submission" date="2018-07" db="EMBL/GenBank/DDBJ databases">
        <authorList>
            <consortium name="Genoscope - CEA"/>
            <person name="William W."/>
        </authorList>
    </citation>
    <scope>NUCLEOTIDE SEQUENCE</scope>
    <source>
        <strain evidence="11">IK1</strain>
    </source>
</reference>
<dbReference type="Pfam" id="PF14361">
    <property type="entry name" value="RsbRD_N"/>
    <property type="match status" value="1"/>
</dbReference>
<organism evidence="11">
    <name type="scientific">Uncultured Desulfatiglans sp</name>
    <dbReference type="NCBI Taxonomy" id="1748965"/>
    <lineage>
        <taxon>Bacteria</taxon>
        <taxon>Pseudomonadati</taxon>
        <taxon>Thermodesulfobacteriota</taxon>
        <taxon>Desulfobacteria</taxon>
        <taxon>Desulfatiglandales</taxon>
        <taxon>Desulfatiglandaceae</taxon>
        <taxon>Desulfatiglans</taxon>
        <taxon>environmental samples</taxon>
    </lineage>
</organism>
<dbReference type="PANTHER" id="PTHR43065">
    <property type="entry name" value="SENSOR HISTIDINE KINASE"/>
    <property type="match status" value="1"/>
</dbReference>
<evidence type="ECO:0000256" key="5">
    <source>
        <dbReference type="ARBA" id="ARBA00022741"/>
    </source>
</evidence>
<accession>A0A653A8X4</accession>
<evidence type="ECO:0000256" key="8">
    <source>
        <dbReference type="ARBA" id="ARBA00023012"/>
    </source>
</evidence>
<keyword evidence="8" id="KW-0902">Two-component regulatory system</keyword>
<dbReference type="InterPro" id="IPR003594">
    <property type="entry name" value="HATPase_dom"/>
</dbReference>
<dbReference type="SMART" id="SM00387">
    <property type="entry name" value="HATPase_c"/>
    <property type="match status" value="1"/>
</dbReference>
<protein>
    <recommendedName>
        <fullName evidence="2">histidine kinase</fullName>
        <ecNumber evidence="2">2.7.13.3</ecNumber>
    </recommendedName>
</protein>
<dbReference type="InterPro" id="IPR025751">
    <property type="entry name" value="RsbRD_N_dom"/>
</dbReference>
<keyword evidence="5" id="KW-0547">Nucleotide-binding</keyword>
<comment type="catalytic activity">
    <reaction evidence="1">
        <text>ATP + protein L-histidine = ADP + protein N-phospho-L-histidine.</text>
        <dbReference type="EC" id="2.7.13.3"/>
    </reaction>
</comment>
<dbReference type="InterPro" id="IPR003661">
    <property type="entry name" value="HisK_dim/P_dom"/>
</dbReference>
<dbReference type="InterPro" id="IPR005467">
    <property type="entry name" value="His_kinase_dom"/>
</dbReference>
<evidence type="ECO:0000256" key="3">
    <source>
        <dbReference type="ARBA" id="ARBA00022553"/>
    </source>
</evidence>
<dbReference type="PANTHER" id="PTHR43065:SF10">
    <property type="entry name" value="PEROXIDE STRESS-ACTIVATED HISTIDINE KINASE MAK3"/>
    <property type="match status" value="1"/>
</dbReference>
<dbReference type="NCBIfam" id="TIGR00229">
    <property type="entry name" value="sensory_box"/>
    <property type="match status" value="1"/>
</dbReference>
<evidence type="ECO:0000313" key="11">
    <source>
        <dbReference type="EMBL" id="VBB44536.1"/>
    </source>
</evidence>